<dbReference type="PROSITE" id="PS00600">
    <property type="entry name" value="AA_TRANSFER_CLASS_3"/>
    <property type="match status" value="1"/>
</dbReference>
<keyword evidence="5" id="KW-0028">Amino-acid biosynthesis</keyword>
<dbReference type="Gene3D" id="3.90.1150.10">
    <property type="entry name" value="Aspartate Aminotransferase, domain 1"/>
    <property type="match status" value="1"/>
</dbReference>
<comment type="caution">
    <text evidence="11">The sequence shown here is derived from an EMBL/GenBank/DDBJ whole genome shotgun (WGS) entry which is preliminary data.</text>
</comment>
<dbReference type="GO" id="GO:0055129">
    <property type="term" value="P:L-proline biosynthetic process"/>
    <property type="evidence" value="ECO:0007669"/>
    <property type="project" value="UniProtKB-UniPathway"/>
</dbReference>
<evidence type="ECO:0000256" key="4">
    <source>
        <dbReference type="ARBA" id="ARBA00022576"/>
    </source>
</evidence>
<dbReference type="RefSeq" id="WP_066203227.1">
    <property type="nucleotide sequence ID" value="NZ_CBCSAS010000017.1"/>
</dbReference>
<proteinExistence type="inferred from homology"/>
<evidence type="ECO:0000256" key="6">
    <source>
        <dbReference type="ARBA" id="ARBA00022679"/>
    </source>
</evidence>
<dbReference type="CDD" id="cd00610">
    <property type="entry name" value="OAT_like"/>
    <property type="match status" value="1"/>
</dbReference>
<protein>
    <recommendedName>
        <fullName evidence="3">ornithine aminotransferase</fullName>
        <ecNumber evidence="3">2.6.1.13</ecNumber>
    </recommendedName>
    <alternativeName>
        <fullName evidence="8">Ornithine--oxo-acid aminotransferase</fullName>
    </alternativeName>
</protein>
<evidence type="ECO:0000256" key="3">
    <source>
        <dbReference type="ARBA" id="ARBA00012924"/>
    </source>
</evidence>
<evidence type="ECO:0000256" key="2">
    <source>
        <dbReference type="ARBA" id="ARBA00004998"/>
    </source>
</evidence>
<accession>A0A132NA34</accession>
<evidence type="ECO:0000313" key="12">
    <source>
        <dbReference type="Proteomes" id="UP000243024"/>
    </source>
</evidence>
<dbReference type="PANTHER" id="PTHR11986:SF18">
    <property type="entry name" value="ORNITHINE AMINOTRANSFERASE, MITOCHONDRIAL"/>
    <property type="match status" value="1"/>
</dbReference>
<evidence type="ECO:0000313" key="10">
    <source>
        <dbReference type="EMBL" id="MBT9282492.1"/>
    </source>
</evidence>
<dbReference type="SUPFAM" id="SSF53383">
    <property type="entry name" value="PLP-dependent transferases"/>
    <property type="match status" value="1"/>
</dbReference>
<dbReference type="Pfam" id="PF00202">
    <property type="entry name" value="Aminotran_3"/>
    <property type="match status" value="1"/>
</dbReference>
<dbReference type="UniPathway" id="UPA00098">
    <property type="reaction ID" value="UER00358"/>
</dbReference>
<evidence type="ECO:0000256" key="8">
    <source>
        <dbReference type="ARBA" id="ARBA00030587"/>
    </source>
</evidence>
<dbReference type="NCBIfam" id="TIGR01885">
    <property type="entry name" value="Orn_aminotrans"/>
    <property type="match status" value="1"/>
</dbReference>
<evidence type="ECO:0000256" key="7">
    <source>
        <dbReference type="ARBA" id="ARBA00022898"/>
    </source>
</evidence>
<name>A0A132NA34_HYDSH</name>
<keyword evidence="6 11" id="KW-0808">Transferase</keyword>
<comment type="pathway">
    <text evidence="2">Amino-acid biosynthesis; L-proline biosynthesis; L-glutamate 5-semialdehyde from L-ornithine: step 1/1.</text>
</comment>
<dbReference type="InterPro" id="IPR015421">
    <property type="entry name" value="PyrdxlP-dep_Trfase_major"/>
</dbReference>
<dbReference type="PIRSF" id="PIRSF000521">
    <property type="entry name" value="Transaminase_4ab_Lys_Orn"/>
    <property type="match status" value="1"/>
</dbReference>
<dbReference type="InterPro" id="IPR005814">
    <property type="entry name" value="Aminotrans_3"/>
</dbReference>
<comment type="similarity">
    <text evidence="9">Belongs to the class-III pyridoxal-phosphate-dependent aminotransferase family.</text>
</comment>
<evidence type="ECO:0000256" key="5">
    <source>
        <dbReference type="ARBA" id="ARBA00022650"/>
    </source>
</evidence>
<dbReference type="EMBL" id="JAHHQF010000059">
    <property type="protein sequence ID" value="MBT9282492.1"/>
    <property type="molecule type" value="Genomic_DNA"/>
</dbReference>
<comment type="cofactor">
    <cofactor evidence="1">
        <name>pyridoxal 5'-phosphate</name>
        <dbReference type="ChEBI" id="CHEBI:597326"/>
    </cofactor>
</comment>
<keyword evidence="5" id="KW-0641">Proline biosynthesis</keyword>
<dbReference type="InterPro" id="IPR049704">
    <property type="entry name" value="Aminotrans_3_PPA_site"/>
</dbReference>
<dbReference type="GO" id="GO:0042802">
    <property type="term" value="F:identical protein binding"/>
    <property type="evidence" value="ECO:0007669"/>
    <property type="project" value="TreeGrafter"/>
</dbReference>
<dbReference type="Proteomes" id="UP000748108">
    <property type="component" value="Unassembled WGS sequence"/>
</dbReference>
<dbReference type="Proteomes" id="UP000243024">
    <property type="component" value="Unassembled WGS sequence"/>
</dbReference>
<dbReference type="GO" id="GO:0004587">
    <property type="term" value="F:ornithine aminotransferase activity"/>
    <property type="evidence" value="ECO:0007669"/>
    <property type="project" value="UniProtKB-EC"/>
</dbReference>
<dbReference type="FunFam" id="3.40.640.10:FF:000011">
    <property type="entry name" value="Ornithine aminotransferase"/>
    <property type="match status" value="1"/>
</dbReference>
<dbReference type="EMBL" id="JXBB01000060">
    <property type="protein sequence ID" value="OAR03446.1"/>
    <property type="molecule type" value="Genomic_DNA"/>
</dbReference>
<evidence type="ECO:0000313" key="11">
    <source>
        <dbReference type="EMBL" id="OAR03446.1"/>
    </source>
</evidence>
<dbReference type="OrthoDB" id="9807885at2"/>
<dbReference type="GO" id="GO:0030170">
    <property type="term" value="F:pyridoxal phosphate binding"/>
    <property type="evidence" value="ECO:0007669"/>
    <property type="project" value="InterPro"/>
</dbReference>
<reference evidence="11 12" key="1">
    <citation type="submission" date="2015-09" db="EMBL/GenBank/DDBJ databases">
        <title>Draft genome sequence of Hydrogenibacillus schlegelii DSM 2000.</title>
        <authorList>
            <person name="Hemp J."/>
        </authorList>
    </citation>
    <scope>NUCLEOTIDE SEQUENCE [LARGE SCALE GENOMIC DNA]</scope>
    <source>
        <strain evidence="11 12">MA 48</strain>
    </source>
</reference>
<dbReference type="PANTHER" id="PTHR11986">
    <property type="entry name" value="AMINOTRANSFERASE CLASS III"/>
    <property type="match status" value="1"/>
</dbReference>
<dbReference type="InterPro" id="IPR015424">
    <property type="entry name" value="PyrdxlP-dep_Trfase"/>
</dbReference>
<dbReference type="InterPro" id="IPR015422">
    <property type="entry name" value="PyrdxlP-dep_Trfase_small"/>
</dbReference>
<keyword evidence="4 11" id="KW-0032">Aminotransferase</keyword>
<evidence type="ECO:0000256" key="9">
    <source>
        <dbReference type="RuleBase" id="RU003560"/>
    </source>
</evidence>
<keyword evidence="12" id="KW-1185">Reference proteome</keyword>
<dbReference type="EC" id="2.6.1.13" evidence="3"/>
<sequence>MRRSDSFIAREQAVGARNYAPLPVVLARAEGVWVEDVDGRRYLDFLSAYSAVNQGHRHPKIIRALKEQADRLTLTSRAFYTDRLAPCLEKIAQITGKSRVLPMNTGAEAVETAIKAARRWGYRKKGVPDGAAEIIVAHGNFHGRTTTIISFSSEPAYRDGFGPFTPGFKIVPYGDIDALRAAITPNTVAFLVEPIQGEGGVVVPPEGYLREAYALTRAQGVLFMADEIQTGLGRTGRMFACDWEGVVPDVYILGKALGGGVYPVSAVAADETVLDVFDPGSHGSTFGGNPLACAVALAALEVIEEERLPERAAALGERFLAALKAIRHPDIVDVRGRGLLIGMELRVPARPYAERLLEKGLLVKETRETVLRFAPPLTIGDAELDFALDVIREVFHS</sequence>
<dbReference type="InterPro" id="IPR050103">
    <property type="entry name" value="Class-III_PLP-dep_AT"/>
</dbReference>
<dbReference type="InterPro" id="IPR010164">
    <property type="entry name" value="Orn_aminotrans"/>
</dbReference>
<dbReference type="AlphaFoldDB" id="A0A132NA34"/>
<keyword evidence="7 9" id="KW-0663">Pyridoxal phosphate</keyword>
<dbReference type="Gene3D" id="3.40.640.10">
    <property type="entry name" value="Type I PLP-dependent aspartate aminotransferase-like (Major domain)"/>
    <property type="match status" value="1"/>
</dbReference>
<evidence type="ECO:0000256" key="1">
    <source>
        <dbReference type="ARBA" id="ARBA00001933"/>
    </source>
</evidence>
<dbReference type="STRING" id="1484.SA87_01595"/>
<gene>
    <name evidence="11" type="primary">rocD</name>
    <name evidence="10" type="ORF">KM312_07535</name>
    <name evidence="11" type="ORF">SA87_01595</name>
</gene>
<organism evidence="11 12">
    <name type="scientific">Hydrogenibacillus schlegelii</name>
    <name type="common">Bacillus schlegelii</name>
    <dbReference type="NCBI Taxonomy" id="1484"/>
    <lineage>
        <taxon>Bacteria</taxon>
        <taxon>Bacillati</taxon>
        <taxon>Bacillota</taxon>
        <taxon>Bacilli</taxon>
        <taxon>Bacillales</taxon>
        <taxon>Bacillales Family X. Incertae Sedis</taxon>
        <taxon>Hydrogenibacillus</taxon>
    </lineage>
</organism>
<reference evidence="10" key="2">
    <citation type="journal article" date="2021" name="Microbiology">
        <title>Metagenomic Analysis of the Microbial Community in the Underground Coal Fire Area (Kemerovo Region, Russia) Revealed Predominance of Thermophilic Members of the Phyla Deinococcus-thermus, Aquificae, and Firmicutes.</title>
        <authorList>
            <person name="Kadnikov V."/>
            <person name="Mardanov A.V."/>
            <person name="Beletsky A.V."/>
            <person name="Karnachuk O.V."/>
            <person name="Ravin N.V."/>
        </authorList>
    </citation>
    <scope>NUCLEOTIDE SEQUENCE</scope>
    <source>
        <strain evidence="10">RBS10-49</strain>
    </source>
</reference>